<evidence type="ECO:0000313" key="6">
    <source>
        <dbReference type="Proteomes" id="UP000231152"/>
    </source>
</evidence>
<gene>
    <name evidence="5" type="ORF">COV04_01390</name>
</gene>
<protein>
    <recommendedName>
        <fullName evidence="4">ATP-cone domain-containing protein</fullName>
    </recommendedName>
</protein>
<name>A0A2M8LFL4_9BACT</name>
<dbReference type="InterPro" id="IPR005144">
    <property type="entry name" value="ATP-cone_dom"/>
</dbReference>
<feature type="domain" description="ATP-cone" evidence="4">
    <location>
        <begin position="6"/>
        <end position="77"/>
    </location>
</feature>
<dbReference type="PROSITE" id="PS51161">
    <property type="entry name" value="ATP_CONE"/>
    <property type="match status" value="1"/>
</dbReference>
<evidence type="ECO:0000256" key="3">
    <source>
        <dbReference type="PROSITE-ProRule" id="PRU00492"/>
    </source>
</evidence>
<keyword evidence="1 3" id="KW-0547">Nucleotide-binding</keyword>
<accession>A0A2M8LFL4</accession>
<organism evidence="5 6">
    <name type="scientific">Candidatus Uhrbacteria bacterium CG10_big_fil_rev_8_21_14_0_10_48_11</name>
    <dbReference type="NCBI Taxonomy" id="1975037"/>
    <lineage>
        <taxon>Bacteria</taxon>
        <taxon>Candidatus Uhriibacteriota</taxon>
    </lineage>
</organism>
<sequence length="77" mass="8654">MTTLNVFVQKTTGVREPYSADRVRTSVVRAGVTKRLADEAVREVTKKLRPTMPSETIDQCSLSTLKKRQPHLAPAMR</sequence>
<dbReference type="GO" id="GO:0005524">
    <property type="term" value="F:ATP binding"/>
    <property type="evidence" value="ECO:0007669"/>
    <property type="project" value="UniProtKB-UniRule"/>
</dbReference>
<evidence type="ECO:0000256" key="2">
    <source>
        <dbReference type="ARBA" id="ARBA00022840"/>
    </source>
</evidence>
<dbReference type="EMBL" id="PFET01000005">
    <property type="protein sequence ID" value="PJE76166.1"/>
    <property type="molecule type" value="Genomic_DNA"/>
</dbReference>
<proteinExistence type="predicted"/>
<keyword evidence="2 3" id="KW-0067">ATP-binding</keyword>
<reference evidence="5 6" key="1">
    <citation type="submission" date="2017-09" db="EMBL/GenBank/DDBJ databases">
        <title>Depth-based differentiation of microbial function through sediment-hosted aquifers and enrichment of novel symbionts in the deep terrestrial subsurface.</title>
        <authorList>
            <person name="Probst A.J."/>
            <person name="Ladd B."/>
            <person name="Jarett J.K."/>
            <person name="Geller-Mcgrath D.E."/>
            <person name="Sieber C.M."/>
            <person name="Emerson J.B."/>
            <person name="Anantharaman K."/>
            <person name="Thomas B.C."/>
            <person name="Malmstrom R."/>
            <person name="Stieglmeier M."/>
            <person name="Klingl A."/>
            <person name="Woyke T."/>
            <person name="Ryan C.M."/>
            <person name="Banfield J.F."/>
        </authorList>
    </citation>
    <scope>NUCLEOTIDE SEQUENCE [LARGE SCALE GENOMIC DNA]</scope>
    <source>
        <strain evidence="5">CG10_big_fil_rev_8_21_14_0_10_48_11</strain>
    </source>
</reference>
<dbReference type="Proteomes" id="UP000231152">
    <property type="component" value="Unassembled WGS sequence"/>
</dbReference>
<dbReference type="Pfam" id="PF03477">
    <property type="entry name" value="ATP-cone"/>
    <property type="match status" value="1"/>
</dbReference>
<evidence type="ECO:0000259" key="4">
    <source>
        <dbReference type="PROSITE" id="PS51161"/>
    </source>
</evidence>
<evidence type="ECO:0000256" key="1">
    <source>
        <dbReference type="ARBA" id="ARBA00022741"/>
    </source>
</evidence>
<dbReference type="AlphaFoldDB" id="A0A2M8LFL4"/>
<evidence type="ECO:0000313" key="5">
    <source>
        <dbReference type="EMBL" id="PJE76166.1"/>
    </source>
</evidence>
<comment type="caution">
    <text evidence="5">The sequence shown here is derived from an EMBL/GenBank/DDBJ whole genome shotgun (WGS) entry which is preliminary data.</text>
</comment>